<dbReference type="RefSeq" id="WP_024096810.1">
    <property type="nucleotide sequence ID" value="NZ_CP010588.1"/>
</dbReference>
<keyword evidence="1" id="KW-0732">Signal</keyword>
<dbReference type="AlphaFoldDB" id="A0AAC9Z7J6"/>
<proteinExistence type="predicted"/>
<accession>A0AAC9Z7J6</accession>
<feature type="signal peptide" evidence="1">
    <location>
        <begin position="1"/>
        <end position="22"/>
    </location>
</feature>
<evidence type="ECO:0000313" key="2">
    <source>
        <dbReference type="EMBL" id="ATF05431.1"/>
    </source>
</evidence>
<protein>
    <recommendedName>
        <fullName evidence="4">Dihydrodipicolinate reductase</fullName>
    </recommendedName>
</protein>
<feature type="chain" id="PRO_5042280022" description="Dihydrodipicolinate reductase" evidence="1">
    <location>
        <begin position="23"/>
        <end position="123"/>
    </location>
</feature>
<reference evidence="2 3" key="1">
    <citation type="journal article" date="2017" name="Front. Microbiol.">
        <title>Phaeobacter piscinae sp. nov., a species of the Roseobacter group and potential aquaculture probiont.</title>
        <authorList>
            <person name="Sonnenschein E.C."/>
            <person name="Phippen C.B.W."/>
            <person name="Nielsen K.F."/>
            <person name="Mateiu R.V."/>
            <person name="Melchiorsen J."/>
            <person name="Gram L."/>
            <person name="Overmann J."/>
            <person name="Freese H.M."/>
        </authorList>
    </citation>
    <scope>NUCLEOTIDE SEQUENCE [LARGE SCALE GENOMIC DNA]</scope>
    <source>
        <strain evidence="2 3">P63</strain>
    </source>
</reference>
<sequence>MTYKAILSIAVSVLLAMPVAGEAGSFKHVKTEADFLALVSGKTLSADWGSMQILPNGKIKGKTKQGKMVGAWQWNGSLWCRNVRIGKQPERGTDCQKIGVSGNQLQFIREQGRGTAGVMMISN</sequence>
<dbReference type="GeneID" id="31845781"/>
<name>A0AAC9Z7J6_9RHOB</name>
<evidence type="ECO:0000256" key="1">
    <source>
        <dbReference type="SAM" id="SignalP"/>
    </source>
</evidence>
<dbReference type="EMBL" id="CP010784">
    <property type="protein sequence ID" value="ATF05431.1"/>
    <property type="molecule type" value="Genomic_DNA"/>
</dbReference>
<evidence type="ECO:0008006" key="4">
    <source>
        <dbReference type="Google" id="ProtNLM"/>
    </source>
</evidence>
<dbReference type="Proteomes" id="UP000217545">
    <property type="component" value="Chromosome"/>
</dbReference>
<organism evidence="2 3">
    <name type="scientific">Phaeobacter gallaeciensis</name>
    <dbReference type="NCBI Taxonomy" id="60890"/>
    <lineage>
        <taxon>Bacteria</taxon>
        <taxon>Pseudomonadati</taxon>
        <taxon>Pseudomonadota</taxon>
        <taxon>Alphaproteobacteria</taxon>
        <taxon>Rhodobacterales</taxon>
        <taxon>Roseobacteraceae</taxon>
        <taxon>Phaeobacter</taxon>
    </lineage>
</organism>
<gene>
    <name evidence="2" type="ORF">PhaeoP63_01347</name>
</gene>
<evidence type="ECO:0000313" key="3">
    <source>
        <dbReference type="Proteomes" id="UP000217545"/>
    </source>
</evidence>